<dbReference type="SUPFAM" id="SSF52540">
    <property type="entry name" value="P-loop containing nucleoside triphosphate hydrolases"/>
    <property type="match status" value="1"/>
</dbReference>
<feature type="repeat" description="TPR" evidence="2">
    <location>
        <begin position="143"/>
        <end position="176"/>
    </location>
</feature>
<dbReference type="InterPro" id="IPR011990">
    <property type="entry name" value="TPR-like_helical_dom_sf"/>
</dbReference>
<sequence length="534" mass="59856">MITSDTAQSLEQQAIRYLQAADMKSAITVCEQLNRRFTDYAPGWFLSAQVASSINNVNAALTCIHRALTHAPDNIGYRLFEAKLRYQKGDHQAVNQILDNLPVNQITEAHLWAELALIENLVGRTQSSAQHYQQALSLAPDNAGIHFNLASVQRYLGKLADAEEHLEKAIALNPTDAEAHLLLSSLDKQTAASNHIERLQRTLQQHADNLPLLARSQLHYALAKELEDTQQYPASFDALRQGATLKRQNMQYQPENDIATLHKLGEVFNRDWLQQPPCGEPSEEPIFILGLPRTGSTLVERILSAHSDVHSAGELNNFSLVMMAQCKAANPTPPASKLDLVERTAQLDMQQLGRAYIDSTRPDTGHTKHFIDKLPLNSLNLGLISQALPKAKLIYVKRHPMDTCYAIYKQLFTQGYPFSYDLTELANYYIAHHQLMQHWQQALGDRLLTVNYEGLVAHLQPEVERLLDYCGLPWQDACLAFYQQDTAAKTASATQVRQPVYSGSVGKWKAYAEQLAPLRRALTEAGIRCDEHAP</sequence>
<feature type="repeat" description="TPR" evidence="2">
    <location>
        <begin position="109"/>
        <end position="142"/>
    </location>
</feature>
<keyword evidence="1" id="KW-0808">Transferase</keyword>
<dbReference type="Pfam" id="PF14559">
    <property type="entry name" value="TPR_19"/>
    <property type="match status" value="1"/>
</dbReference>
<protein>
    <submittedName>
        <fullName evidence="3">Sulfotransferase</fullName>
    </submittedName>
</protein>
<dbReference type="SMART" id="SM00028">
    <property type="entry name" value="TPR"/>
    <property type="match status" value="4"/>
</dbReference>
<dbReference type="RefSeq" id="WP_229156594.1">
    <property type="nucleotide sequence ID" value="NZ_JAJEWP010000001.1"/>
</dbReference>
<dbReference type="PROSITE" id="PS50005">
    <property type="entry name" value="TPR"/>
    <property type="match status" value="2"/>
</dbReference>
<organism evidence="3 4">
    <name type="scientific">Fluctibacter halophilus</name>
    <dbReference type="NCBI Taxonomy" id="226011"/>
    <lineage>
        <taxon>Bacteria</taxon>
        <taxon>Pseudomonadati</taxon>
        <taxon>Pseudomonadota</taxon>
        <taxon>Gammaproteobacteria</taxon>
        <taxon>Alteromonadales</taxon>
        <taxon>Alteromonadaceae</taxon>
        <taxon>Fluctibacter</taxon>
    </lineage>
</organism>
<accession>A0ABS8G491</accession>
<gene>
    <name evidence="3" type="ORF">LJ739_00260</name>
</gene>
<dbReference type="Gene3D" id="1.25.40.10">
    <property type="entry name" value="Tetratricopeptide repeat domain"/>
    <property type="match status" value="2"/>
</dbReference>
<dbReference type="EMBL" id="JAJEWP010000001">
    <property type="protein sequence ID" value="MCC2614670.1"/>
    <property type="molecule type" value="Genomic_DNA"/>
</dbReference>
<dbReference type="PANTHER" id="PTHR12788:SF10">
    <property type="entry name" value="PROTEIN-TYROSINE SULFOTRANSFERASE"/>
    <property type="match status" value="1"/>
</dbReference>
<evidence type="ECO:0000313" key="3">
    <source>
        <dbReference type="EMBL" id="MCC2614670.1"/>
    </source>
</evidence>
<dbReference type="InterPro" id="IPR019734">
    <property type="entry name" value="TPR_rpt"/>
</dbReference>
<evidence type="ECO:0000256" key="2">
    <source>
        <dbReference type="PROSITE-ProRule" id="PRU00339"/>
    </source>
</evidence>
<proteinExistence type="predicted"/>
<evidence type="ECO:0000313" key="4">
    <source>
        <dbReference type="Proteomes" id="UP001520878"/>
    </source>
</evidence>
<keyword evidence="2" id="KW-0802">TPR repeat</keyword>
<evidence type="ECO:0000256" key="1">
    <source>
        <dbReference type="ARBA" id="ARBA00022679"/>
    </source>
</evidence>
<comment type="caution">
    <text evidence="3">The sequence shown here is derived from an EMBL/GenBank/DDBJ whole genome shotgun (WGS) entry which is preliminary data.</text>
</comment>
<dbReference type="PANTHER" id="PTHR12788">
    <property type="entry name" value="PROTEIN-TYROSINE SULFOTRANSFERASE 2"/>
    <property type="match status" value="1"/>
</dbReference>
<dbReference type="InterPro" id="IPR027417">
    <property type="entry name" value="P-loop_NTPase"/>
</dbReference>
<dbReference type="Proteomes" id="UP001520878">
    <property type="component" value="Unassembled WGS sequence"/>
</dbReference>
<dbReference type="Gene3D" id="3.40.50.300">
    <property type="entry name" value="P-loop containing nucleotide triphosphate hydrolases"/>
    <property type="match status" value="1"/>
</dbReference>
<dbReference type="Pfam" id="PF13469">
    <property type="entry name" value="Sulfotransfer_3"/>
    <property type="match status" value="1"/>
</dbReference>
<dbReference type="InterPro" id="IPR026634">
    <property type="entry name" value="TPST-like"/>
</dbReference>
<name>A0ABS8G491_9ALTE</name>
<reference evidence="3 4" key="1">
    <citation type="submission" date="2021-10" db="EMBL/GenBank/DDBJ databases">
        <title>Draft genome of Aestuariibacter halophilus JC2043.</title>
        <authorList>
            <person name="Emsley S.A."/>
            <person name="Pfannmuller K.M."/>
            <person name="Ushijima B."/>
            <person name="Saw J.H."/>
            <person name="Videau P."/>
        </authorList>
    </citation>
    <scope>NUCLEOTIDE SEQUENCE [LARGE SCALE GENOMIC DNA]</scope>
    <source>
        <strain evidence="3 4">JC2043</strain>
    </source>
</reference>
<dbReference type="SUPFAM" id="SSF48452">
    <property type="entry name" value="TPR-like"/>
    <property type="match status" value="1"/>
</dbReference>
<keyword evidence="4" id="KW-1185">Reference proteome</keyword>